<dbReference type="Gene3D" id="3.40.50.1010">
    <property type="entry name" value="5'-nuclease"/>
    <property type="match status" value="1"/>
</dbReference>
<evidence type="ECO:0000256" key="4">
    <source>
        <dbReference type="ARBA" id="ARBA00022723"/>
    </source>
</evidence>
<evidence type="ECO:0000256" key="1">
    <source>
        <dbReference type="ARBA" id="ARBA00001946"/>
    </source>
</evidence>
<gene>
    <name evidence="9" type="ORF">LNTAR_02564</name>
</gene>
<dbReference type="CDD" id="cd18741">
    <property type="entry name" value="PIN_VapC4-5_FitB-like"/>
    <property type="match status" value="1"/>
</dbReference>
<dbReference type="InterPro" id="IPR050556">
    <property type="entry name" value="Type_II_TA_system_RNase"/>
</dbReference>
<protein>
    <submittedName>
        <fullName evidence="9">PIN domain protein</fullName>
    </submittedName>
</protein>
<evidence type="ECO:0000256" key="6">
    <source>
        <dbReference type="ARBA" id="ARBA00022842"/>
    </source>
</evidence>
<keyword evidence="4" id="KW-0479">Metal-binding</keyword>
<evidence type="ECO:0000256" key="5">
    <source>
        <dbReference type="ARBA" id="ARBA00022801"/>
    </source>
</evidence>
<dbReference type="GO" id="GO:0046872">
    <property type="term" value="F:metal ion binding"/>
    <property type="evidence" value="ECO:0007669"/>
    <property type="project" value="UniProtKB-KW"/>
</dbReference>
<feature type="domain" description="PIN" evidence="8">
    <location>
        <begin position="6"/>
        <end position="113"/>
    </location>
</feature>
<dbReference type="GO" id="GO:0004518">
    <property type="term" value="F:nuclease activity"/>
    <property type="evidence" value="ECO:0007669"/>
    <property type="project" value="UniProtKB-KW"/>
</dbReference>
<dbReference type="PANTHER" id="PTHR33653:SF1">
    <property type="entry name" value="RIBONUCLEASE VAPC2"/>
    <property type="match status" value="1"/>
</dbReference>
<keyword evidence="3" id="KW-0540">Nuclease</keyword>
<evidence type="ECO:0000313" key="10">
    <source>
        <dbReference type="Proteomes" id="UP000004947"/>
    </source>
</evidence>
<evidence type="ECO:0000256" key="2">
    <source>
        <dbReference type="ARBA" id="ARBA00022649"/>
    </source>
</evidence>
<name>A6DUJ6_9BACT</name>
<comment type="caution">
    <text evidence="9">The sequence shown here is derived from an EMBL/GenBank/DDBJ whole genome shotgun (WGS) entry which is preliminary data.</text>
</comment>
<organism evidence="9 10">
    <name type="scientific">Lentisphaera araneosa HTCC2155</name>
    <dbReference type="NCBI Taxonomy" id="313628"/>
    <lineage>
        <taxon>Bacteria</taxon>
        <taxon>Pseudomonadati</taxon>
        <taxon>Lentisphaerota</taxon>
        <taxon>Lentisphaeria</taxon>
        <taxon>Lentisphaerales</taxon>
        <taxon>Lentisphaeraceae</taxon>
        <taxon>Lentisphaera</taxon>
    </lineage>
</organism>
<dbReference type="eggNOG" id="COG1487">
    <property type="taxonomic scope" value="Bacteria"/>
</dbReference>
<keyword evidence="5" id="KW-0378">Hydrolase</keyword>
<evidence type="ECO:0000259" key="8">
    <source>
        <dbReference type="Pfam" id="PF01850"/>
    </source>
</evidence>
<reference evidence="9 10" key="1">
    <citation type="journal article" date="2010" name="J. Bacteriol.">
        <title>Genome sequence of Lentisphaera araneosa HTCC2155T, the type species of the order Lentisphaerales in the phylum Lentisphaerae.</title>
        <authorList>
            <person name="Thrash J.C."/>
            <person name="Cho J.C."/>
            <person name="Vergin K.L."/>
            <person name="Morris R.M."/>
            <person name="Giovannoni S.J."/>
        </authorList>
    </citation>
    <scope>NUCLEOTIDE SEQUENCE [LARGE SCALE GENOMIC DNA]</scope>
    <source>
        <strain evidence="9 10">HTCC2155</strain>
    </source>
</reference>
<dbReference type="OrthoDB" id="9796690at2"/>
<keyword evidence="2" id="KW-1277">Toxin-antitoxin system</keyword>
<dbReference type="RefSeq" id="WP_007281478.1">
    <property type="nucleotide sequence ID" value="NZ_ABCK01000065.1"/>
</dbReference>
<evidence type="ECO:0000256" key="7">
    <source>
        <dbReference type="ARBA" id="ARBA00038093"/>
    </source>
</evidence>
<dbReference type="Pfam" id="PF01850">
    <property type="entry name" value="PIN"/>
    <property type="match status" value="1"/>
</dbReference>
<dbReference type="InterPro" id="IPR002716">
    <property type="entry name" value="PIN_dom"/>
</dbReference>
<dbReference type="InterPro" id="IPR029060">
    <property type="entry name" value="PIN-like_dom_sf"/>
</dbReference>
<dbReference type="PANTHER" id="PTHR33653">
    <property type="entry name" value="RIBONUCLEASE VAPC2"/>
    <property type="match status" value="1"/>
</dbReference>
<dbReference type="STRING" id="313628.LNTAR_02564"/>
<dbReference type="EMBL" id="ABCK01000065">
    <property type="protein sequence ID" value="EDM24686.1"/>
    <property type="molecule type" value="Genomic_DNA"/>
</dbReference>
<dbReference type="Proteomes" id="UP000004947">
    <property type="component" value="Unassembled WGS sequence"/>
</dbReference>
<comment type="cofactor">
    <cofactor evidence="1">
        <name>Mg(2+)</name>
        <dbReference type="ChEBI" id="CHEBI:18420"/>
    </cofactor>
</comment>
<proteinExistence type="inferred from homology"/>
<dbReference type="AlphaFoldDB" id="A6DUJ6"/>
<keyword evidence="10" id="KW-1185">Reference proteome</keyword>
<accession>A6DUJ6</accession>
<evidence type="ECO:0000313" key="9">
    <source>
        <dbReference type="EMBL" id="EDM24686.1"/>
    </source>
</evidence>
<dbReference type="SUPFAM" id="SSF88723">
    <property type="entry name" value="PIN domain-like"/>
    <property type="match status" value="1"/>
</dbReference>
<keyword evidence="6" id="KW-0460">Magnesium</keyword>
<dbReference type="GO" id="GO:0016787">
    <property type="term" value="F:hydrolase activity"/>
    <property type="evidence" value="ECO:0007669"/>
    <property type="project" value="UniProtKB-KW"/>
</dbReference>
<sequence>MSHKKYLVDTCIIIDFLRGKEGGKEFISNELENISISVVTVAELYAGVKGKNEETQLASFLGLFSIIELNKDISISSGYLKNKYYKSHNAGLADCMIAATALEYDFNLVTNNFKHFPMVEDKIRLDQ</sequence>
<comment type="similarity">
    <text evidence="7">Belongs to the PINc/VapC protein family.</text>
</comment>
<evidence type="ECO:0000256" key="3">
    <source>
        <dbReference type="ARBA" id="ARBA00022722"/>
    </source>
</evidence>